<dbReference type="Pfam" id="PF02517">
    <property type="entry name" value="Rce1-like"/>
    <property type="match status" value="1"/>
</dbReference>
<evidence type="ECO:0000313" key="3">
    <source>
        <dbReference type="EMBL" id="MET3682359.1"/>
    </source>
</evidence>
<reference evidence="3 4" key="1">
    <citation type="submission" date="2024-06" db="EMBL/GenBank/DDBJ databases">
        <title>Genomic Encyclopedia of Type Strains, Phase IV (KMG-IV): sequencing the most valuable type-strain genomes for metagenomic binning, comparative biology and taxonomic classification.</title>
        <authorList>
            <person name="Goeker M."/>
        </authorList>
    </citation>
    <scope>NUCLEOTIDE SEQUENCE [LARGE SCALE GENOMIC DNA]</scope>
    <source>
        <strain evidence="3 4">DSM 23520</strain>
    </source>
</reference>
<dbReference type="GO" id="GO:0006508">
    <property type="term" value="P:proteolysis"/>
    <property type="evidence" value="ECO:0007669"/>
    <property type="project" value="UniProtKB-KW"/>
</dbReference>
<feature type="transmembrane region" description="Helical" evidence="1">
    <location>
        <begin position="94"/>
        <end position="113"/>
    </location>
</feature>
<keyword evidence="1" id="KW-0472">Membrane</keyword>
<keyword evidence="4" id="KW-1185">Reference proteome</keyword>
<feature type="transmembrane region" description="Helical" evidence="1">
    <location>
        <begin position="60"/>
        <end position="82"/>
    </location>
</feature>
<dbReference type="Proteomes" id="UP001549167">
    <property type="component" value="Unassembled WGS sequence"/>
</dbReference>
<feature type="domain" description="CAAX prenyl protease 2/Lysostaphin resistance protein A-like" evidence="2">
    <location>
        <begin position="100"/>
        <end position="182"/>
    </location>
</feature>
<dbReference type="InterPro" id="IPR003675">
    <property type="entry name" value="Rce1/LyrA-like_dom"/>
</dbReference>
<keyword evidence="3" id="KW-0378">Hydrolase</keyword>
<dbReference type="EMBL" id="JBEPMX010000001">
    <property type="protein sequence ID" value="MET3682359.1"/>
    <property type="molecule type" value="Genomic_DNA"/>
</dbReference>
<keyword evidence="3" id="KW-0645">Protease</keyword>
<organism evidence="3 4">
    <name type="scientific">Alkalibacillus flavidus</name>
    <dbReference type="NCBI Taxonomy" id="546021"/>
    <lineage>
        <taxon>Bacteria</taxon>
        <taxon>Bacillati</taxon>
        <taxon>Bacillota</taxon>
        <taxon>Bacilli</taxon>
        <taxon>Bacillales</taxon>
        <taxon>Bacillaceae</taxon>
        <taxon>Alkalibacillus</taxon>
    </lineage>
</organism>
<accession>A0ABV2KSK4</accession>
<evidence type="ECO:0000256" key="1">
    <source>
        <dbReference type="SAM" id="Phobius"/>
    </source>
</evidence>
<comment type="caution">
    <text evidence="3">The sequence shown here is derived from an EMBL/GenBank/DDBJ whole genome shotgun (WGS) entry which is preliminary data.</text>
</comment>
<name>A0ABV2KSK4_9BACI</name>
<feature type="transmembrane region" description="Helical" evidence="1">
    <location>
        <begin position="147"/>
        <end position="164"/>
    </location>
</feature>
<keyword evidence="1" id="KW-1133">Transmembrane helix</keyword>
<evidence type="ECO:0000313" key="4">
    <source>
        <dbReference type="Proteomes" id="UP001549167"/>
    </source>
</evidence>
<gene>
    <name evidence="3" type="ORF">ABID56_000438</name>
</gene>
<feature type="transmembrane region" description="Helical" evidence="1">
    <location>
        <begin position="21"/>
        <end position="40"/>
    </location>
</feature>
<feature type="transmembrane region" description="Helical" evidence="1">
    <location>
        <begin position="170"/>
        <end position="189"/>
    </location>
</feature>
<protein>
    <submittedName>
        <fullName evidence="3">Membrane protease YdiL (CAAX protease family)</fullName>
    </submittedName>
</protein>
<feature type="transmembrane region" description="Helical" evidence="1">
    <location>
        <begin position="119"/>
        <end position="140"/>
    </location>
</feature>
<proteinExistence type="predicted"/>
<dbReference type="GO" id="GO:0008233">
    <property type="term" value="F:peptidase activity"/>
    <property type="evidence" value="ECO:0007669"/>
    <property type="project" value="UniProtKB-KW"/>
</dbReference>
<dbReference type="RefSeq" id="WP_354218884.1">
    <property type="nucleotide sequence ID" value="NZ_JBEPMX010000001.1"/>
</dbReference>
<keyword evidence="1" id="KW-0812">Transmembrane</keyword>
<sequence>MARKRTQADIISQLSNRELLWNVYLSQTLFLIISFIIGFFLFDSWSTFWSLWTFDHHELIYYGLIPGVIIVIVDIIMIRYLPARLYDDGGINRRLFTSISIPHIIVLTAFVALSEEILFRGVIQTHFGFWIASILFAIVHIRYLTKWVLLISVLLLSFVIGYIYHITDNLWTTVAAHFVIDLLLGLYYWKKMR</sequence>
<evidence type="ECO:0000259" key="2">
    <source>
        <dbReference type="Pfam" id="PF02517"/>
    </source>
</evidence>